<name>A0A022R374_ERYGU</name>
<dbReference type="eggNOG" id="ENOG502QR6B">
    <property type="taxonomic scope" value="Eukaryota"/>
</dbReference>
<gene>
    <name evidence="3" type="ORF">MIMGU_mgv1a0188051mg</name>
</gene>
<dbReference type="HAMAP" id="MF_00037">
    <property type="entry name" value="MurB"/>
    <property type="match status" value="1"/>
</dbReference>
<comment type="cofactor">
    <cofactor evidence="1">
        <name>FAD</name>
        <dbReference type="ChEBI" id="CHEBI:57692"/>
    </cofactor>
</comment>
<dbReference type="PANTHER" id="PTHR21071:SF4">
    <property type="entry name" value="UDP-N-ACETYLENOLPYRUVOYLGLUCOSAMINE REDUCTASE"/>
    <property type="match status" value="1"/>
</dbReference>
<feature type="domain" description="FAD-binding PCMH-type" evidence="2">
    <location>
        <begin position="20"/>
        <end position="159"/>
    </location>
</feature>
<dbReference type="PROSITE" id="PS51387">
    <property type="entry name" value="FAD_PCMH"/>
    <property type="match status" value="1"/>
</dbReference>
<dbReference type="InterPro" id="IPR016169">
    <property type="entry name" value="FAD-bd_PCMH_sub2"/>
</dbReference>
<dbReference type="PANTHER" id="PTHR21071">
    <property type="entry name" value="UDP-N-ACETYLENOLPYRUVOYLGLUCOSAMINE REDUCTASE"/>
    <property type="match status" value="1"/>
</dbReference>
<feature type="non-terminal residue" evidence="3">
    <location>
        <position position="159"/>
    </location>
</feature>
<sequence length="159" mass="17558">NRLHFVRGEKRLSDLSTWGIGGPCKLFVQVFDQRQLLTAIRYCNEQSMRYIVVGKGSNCLFDDLGFDGCVILNCIVFLEKIEPGLYRAGSGYPVNRLGFQTASEGFTGLEFAGGIPGTVGGAVYMNAGANGQIVDIRCGWIQIQWGMIRDSNRIMPRLV</sequence>
<dbReference type="GO" id="GO:0008762">
    <property type="term" value="F:UDP-N-acetylmuramate dehydrogenase activity"/>
    <property type="evidence" value="ECO:0007669"/>
    <property type="project" value="InterPro"/>
</dbReference>
<evidence type="ECO:0000259" key="2">
    <source>
        <dbReference type="PROSITE" id="PS51387"/>
    </source>
</evidence>
<dbReference type="InterPro" id="IPR006094">
    <property type="entry name" value="Oxid_FAD_bind_N"/>
</dbReference>
<organism evidence="3 4">
    <name type="scientific">Erythranthe guttata</name>
    <name type="common">Yellow monkey flower</name>
    <name type="synonym">Mimulus guttatus</name>
    <dbReference type="NCBI Taxonomy" id="4155"/>
    <lineage>
        <taxon>Eukaryota</taxon>
        <taxon>Viridiplantae</taxon>
        <taxon>Streptophyta</taxon>
        <taxon>Embryophyta</taxon>
        <taxon>Tracheophyta</taxon>
        <taxon>Spermatophyta</taxon>
        <taxon>Magnoliopsida</taxon>
        <taxon>eudicotyledons</taxon>
        <taxon>Gunneridae</taxon>
        <taxon>Pentapetalae</taxon>
        <taxon>asterids</taxon>
        <taxon>lamiids</taxon>
        <taxon>Lamiales</taxon>
        <taxon>Phrymaceae</taxon>
        <taxon>Erythranthe</taxon>
    </lineage>
</organism>
<dbReference type="InterPro" id="IPR036318">
    <property type="entry name" value="FAD-bd_PCMH-like_sf"/>
</dbReference>
<dbReference type="Proteomes" id="UP000030748">
    <property type="component" value="Unassembled WGS sequence"/>
</dbReference>
<keyword evidence="4" id="KW-1185">Reference proteome</keyword>
<dbReference type="EMBL" id="KI630689">
    <property type="protein sequence ID" value="EYU34404.1"/>
    <property type="molecule type" value="Genomic_DNA"/>
</dbReference>
<evidence type="ECO:0000256" key="1">
    <source>
        <dbReference type="ARBA" id="ARBA00001974"/>
    </source>
</evidence>
<evidence type="ECO:0000313" key="4">
    <source>
        <dbReference type="Proteomes" id="UP000030748"/>
    </source>
</evidence>
<dbReference type="InterPro" id="IPR003170">
    <property type="entry name" value="MurB"/>
</dbReference>
<dbReference type="InterPro" id="IPR016167">
    <property type="entry name" value="FAD-bd_PCMH_sub1"/>
</dbReference>
<proteinExistence type="inferred from homology"/>
<dbReference type="Gene3D" id="3.30.43.10">
    <property type="entry name" value="Uridine Diphospho-n-acetylenolpyruvylglucosamine Reductase, domain 2"/>
    <property type="match status" value="1"/>
</dbReference>
<evidence type="ECO:0000313" key="3">
    <source>
        <dbReference type="EMBL" id="EYU34404.1"/>
    </source>
</evidence>
<dbReference type="Pfam" id="PF01565">
    <property type="entry name" value="FAD_binding_4"/>
    <property type="match status" value="1"/>
</dbReference>
<dbReference type="InterPro" id="IPR016166">
    <property type="entry name" value="FAD-bd_PCMH"/>
</dbReference>
<dbReference type="AlphaFoldDB" id="A0A022R374"/>
<dbReference type="Gene3D" id="3.30.465.10">
    <property type="match status" value="1"/>
</dbReference>
<dbReference type="GO" id="GO:0071949">
    <property type="term" value="F:FAD binding"/>
    <property type="evidence" value="ECO:0007669"/>
    <property type="project" value="InterPro"/>
</dbReference>
<feature type="non-terminal residue" evidence="3">
    <location>
        <position position="1"/>
    </location>
</feature>
<protein>
    <recommendedName>
        <fullName evidence="2">FAD-binding PCMH-type domain-containing protein</fullName>
    </recommendedName>
</protein>
<dbReference type="STRING" id="4155.A0A022R374"/>
<dbReference type="SUPFAM" id="SSF56176">
    <property type="entry name" value="FAD-binding/transporter-associated domain-like"/>
    <property type="match status" value="1"/>
</dbReference>
<accession>A0A022R374</accession>
<reference evidence="3 4" key="1">
    <citation type="journal article" date="2013" name="Proc. Natl. Acad. Sci. U.S.A.">
        <title>Fine-scale variation in meiotic recombination in Mimulus inferred from population shotgun sequencing.</title>
        <authorList>
            <person name="Hellsten U."/>
            <person name="Wright K.M."/>
            <person name="Jenkins J."/>
            <person name="Shu S."/>
            <person name="Yuan Y."/>
            <person name="Wessler S.R."/>
            <person name="Schmutz J."/>
            <person name="Willis J.H."/>
            <person name="Rokhsar D.S."/>
        </authorList>
    </citation>
    <scope>NUCLEOTIDE SEQUENCE [LARGE SCALE GENOMIC DNA]</scope>
    <source>
        <strain evidence="4">cv. DUN x IM62</strain>
    </source>
</reference>